<accession>B9XJH1</accession>
<organism evidence="2 3">
    <name type="scientific">Pedosphaera parvula (strain Ellin514)</name>
    <dbReference type="NCBI Taxonomy" id="320771"/>
    <lineage>
        <taxon>Bacteria</taxon>
        <taxon>Pseudomonadati</taxon>
        <taxon>Verrucomicrobiota</taxon>
        <taxon>Pedosphaerae</taxon>
        <taxon>Pedosphaerales</taxon>
        <taxon>Pedosphaeraceae</taxon>
        <taxon>Pedosphaera</taxon>
    </lineage>
</organism>
<dbReference type="PANTHER" id="PTHR36837:SF2">
    <property type="entry name" value="POLY(3-HYDROXYALKANOATE) POLYMERASE SUBUNIT PHAC"/>
    <property type="match status" value="1"/>
</dbReference>
<evidence type="ECO:0000313" key="3">
    <source>
        <dbReference type="Proteomes" id="UP000003688"/>
    </source>
</evidence>
<proteinExistence type="predicted"/>
<gene>
    <name evidence="2" type="ORF">Cflav_PD3091</name>
</gene>
<keyword evidence="2" id="KW-0378">Hydrolase</keyword>
<dbReference type="GO" id="GO:0016787">
    <property type="term" value="F:hydrolase activity"/>
    <property type="evidence" value="ECO:0007669"/>
    <property type="project" value="UniProtKB-KW"/>
</dbReference>
<comment type="caution">
    <text evidence="2">The sequence shown here is derived from an EMBL/GenBank/DDBJ whole genome shotgun (WGS) entry which is preliminary data.</text>
</comment>
<dbReference type="OrthoDB" id="9767934at2"/>
<dbReference type="Gene3D" id="3.40.50.1820">
    <property type="entry name" value="alpha/beta hydrolase"/>
    <property type="match status" value="1"/>
</dbReference>
<name>B9XJH1_PEDPL</name>
<reference evidence="2 3" key="1">
    <citation type="journal article" date="2011" name="J. Bacteriol.">
        <title>Genome sequence of 'Pedosphaera parvula' Ellin514, an aerobic Verrucomicrobial isolate from pasture soil.</title>
        <authorList>
            <person name="Kant R."/>
            <person name="van Passel M.W."/>
            <person name="Sangwan P."/>
            <person name="Palva A."/>
            <person name="Lucas S."/>
            <person name="Copeland A."/>
            <person name="Lapidus A."/>
            <person name="Glavina Del Rio T."/>
            <person name="Dalin E."/>
            <person name="Tice H."/>
            <person name="Bruce D."/>
            <person name="Goodwin L."/>
            <person name="Pitluck S."/>
            <person name="Chertkov O."/>
            <person name="Larimer F.W."/>
            <person name="Land M.L."/>
            <person name="Hauser L."/>
            <person name="Brettin T.S."/>
            <person name="Detter J.C."/>
            <person name="Han S."/>
            <person name="de Vos W.M."/>
            <person name="Janssen P.H."/>
            <person name="Smidt H."/>
        </authorList>
    </citation>
    <scope>NUCLEOTIDE SEQUENCE [LARGE SCALE GENOMIC DNA]</scope>
    <source>
        <strain evidence="2 3">Ellin514</strain>
    </source>
</reference>
<dbReference type="InterPro" id="IPR029058">
    <property type="entry name" value="AB_hydrolase_fold"/>
</dbReference>
<dbReference type="InterPro" id="IPR000073">
    <property type="entry name" value="AB_hydrolase_1"/>
</dbReference>
<dbReference type="InterPro" id="IPR051321">
    <property type="entry name" value="PHA/PHB_synthase"/>
</dbReference>
<feature type="domain" description="AB hydrolase-1" evidence="1">
    <location>
        <begin position="124"/>
        <end position="312"/>
    </location>
</feature>
<evidence type="ECO:0000313" key="2">
    <source>
        <dbReference type="EMBL" id="EEF60032.1"/>
    </source>
</evidence>
<evidence type="ECO:0000259" key="1">
    <source>
        <dbReference type="Pfam" id="PF00561"/>
    </source>
</evidence>
<dbReference type="AlphaFoldDB" id="B9XJH1"/>
<protein>
    <submittedName>
        <fullName evidence="2">Alpha/beta hydrolase fold protein</fullName>
    </submittedName>
</protein>
<keyword evidence="3" id="KW-1185">Reference proteome</keyword>
<dbReference type="EMBL" id="ABOX02000021">
    <property type="protein sequence ID" value="EEF60032.1"/>
    <property type="molecule type" value="Genomic_DNA"/>
</dbReference>
<dbReference type="Pfam" id="PF00561">
    <property type="entry name" value="Abhydrolase_1"/>
    <property type="match status" value="1"/>
</dbReference>
<sequence>MEDSSFPMLCGSPWAPFEQMDQWRRWHGRWLERCGGGPCESPSHVLLRKPVLTLRAYTQPEDAKLAVLIVPAPIKRSYIWDLAPDVSVIQQLIRSNLSVYLAQWEEPGVGEQDYGLAEYGHQLILACLQAIEGEIGSHPVFLVGHSLGGTLAAIFCALHPERVAGLVLLGAPLHFGPGVDCLSSMVANLPQAIALPRRAGNVPGSVLDVASLLAAPGAFLYSRWLDGLASLPEPQRRRTHLRVERWTDDELPLARRFFAEIVELLYREDRFLRGTLEIAGKWAKPTSVTMPLLNVAERQSAVAPPASMHPFYQAVGSRRKRWLWYEGDVGVCLQHVGMLVGRTAHRTLWPAIVRWIQEQE</sequence>
<dbReference type="ESTHER" id="9bact-b9xjh1">
    <property type="family name" value="PHA_synth_III_C"/>
</dbReference>
<dbReference type="Proteomes" id="UP000003688">
    <property type="component" value="Unassembled WGS sequence"/>
</dbReference>
<dbReference type="RefSeq" id="WP_007415964.1">
    <property type="nucleotide sequence ID" value="NZ_ABOX02000021.1"/>
</dbReference>
<dbReference type="PANTHER" id="PTHR36837">
    <property type="entry name" value="POLY(3-HYDROXYALKANOATE) POLYMERASE SUBUNIT PHAC"/>
    <property type="match status" value="1"/>
</dbReference>
<dbReference type="STRING" id="320771.Cflav_PD3091"/>
<dbReference type="SUPFAM" id="SSF53474">
    <property type="entry name" value="alpha/beta-Hydrolases"/>
    <property type="match status" value="1"/>
</dbReference>